<keyword evidence="2" id="KW-0238">DNA-binding</keyword>
<dbReference type="PROSITE" id="PS51118">
    <property type="entry name" value="HTH_HXLR"/>
    <property type="match status" value="1"/>
</dbReference>
<dbReference type="Proteomes" id="UP000382577">
    <property type="component" value="Unassembled WGS sequence"/>
</dbReference>
<dbReference type="PANTHER" id="PTHR33204:SF17">
    <property type="entry name" value="TRANSCRIPTIONAL REGULATORY PROTEIN"/>
    <property type="match status" value="1"/>
</dbReference>
<dbReference type="PANTHER" id="PTHR33204">
    <property type="entry name" value="TRANSCRIPTIONAL REGULATOR, MARR FAMILY"/>
    <property type="match status" value="1"/>
</dbReference>
<dbReference type="GO" id="GO:0003677">
    <property type="term" value="F:DNA binding"/>
    <property type="evidence" value="ECO:0007669"/>
    <property type="project" value="UniProtKB-KW"/>
</dbReference>
<evidence type="ECO:0000313" key="6">
    <source>
        <dbReference type="EMBL" id="VVD72414.1"/>
    </source>
</evidence>
<proteinExistence type="predicted"/>
<gene>
    <name evidence="6" type="ORF">PFI31113_00678</name>
</gene>
<accession>A0A5E4SD13</accession>
<organism evidence="6 7">
    <name type="scientific">Pandoraea fibrosis</name>
    <dbReference type="NCBI Taxonomy" id="1891094"/>
    <lineage>
        <taxon>Bacteria</taxon>
        <taxon>Pseudomonadati</taxon>
        <taxon>Pseudomonadota</taxon>
        <taxon>Betaproteobacteria</taxon>
        <taxon>Burkholderiales</taxon>
        <taxon>Burkholderiaceae</taxon>
        <taxon>Pandoraea</taxon>
    </lineage>
</organism>
<sequence length="190" mass="21346">MQRKTFRDMQCPIARSLERVGEWWSILILREAGYGTTRFDDFQRRLDIAPNMLTRRLNALVEEGLLARRQYCDRPPRFEYVLTDAGRDFRPVLWALLAWGNRHFAPEGISAQLIDRETGEVVEPVVIDAVTGARLDPKRHIPMAGPAANEGTRKRLARAAAFATGEPFDEGAAPDVPEADVETTAETAGR</sequence>
<dbReference type="InterPro" id="IPR036388">
    <property type="entry name" value="WH-like_DNA-bd_sf"/>
</dbReference>
<evidence type="ECO:0000256" key="3">
    <source>
        <dbReference type="ARBA" id="ARBA00023163"/>
    </source>
</evidence>
<dbReference type="InterPro" id="IPR036390">
    <property type="entry name" value="WH_DNA-bd_sf"/>
</dbReference>
<evidence type="ECO:0000256" key="4">
    <source>
        <dbReference type="SAM" id="MobiDB-lite"/>
    </source>
</evidence>
<dbReference type="OrthoDB" id="9807069at2"/>
<evidence type="ECO:0000256" key="2">
    <source>
        <dbReference type="ARBA" id="ARBA00023125"/>
    </source>
</evidence>
<evidence type="ECO:0000313" key="7">
    <source>
        <dbReference type="Proteomes" id="UP000382577"/>
    </source>
</evidence>
<dbReference type="Pfam" id="PF01638">
    <property type="entry name" value="HxlR"/>
    <property type="match status" value="1"/>
</dbReference>
<dbReference type="RefSeq" id="WP_150598678.1">
    <property type="nucleotide sequence ID" value="NZ_CABPRW010000001.1"/>
</dbReference>
<keyword evidence="1" id="KW-0805">Transcription regulation</keyword>
<keyword evidence="3" id="KW-0804">Transcription</keyword>
<protein>
    <submittedName>
        <fullName evidence="6">Acyl dehydratase</fullName>
    </submittedName>
</protein>
<evidence type="ECO:0000259" key="5">
    <source>
        <dbReference type="PROSITE" id="PS51118"/>
    </source>
</evidence>
<reference evidence="6 7" key="1">
    <citation type="submission" date="2019-08" db="EMBL/GenBank/DDBJ databases">
        <authorList>
            <person name="Peeters C."/>
        </authorList>
    </citation>
    <scope>NUCLEOTIDE SEQUENCE [LARGE SCALE GENOMIC DNA]</scope>
    <source>
        <strain evidence="6 7">LMG 31113</strain>
    </source>
</reference>
<dbReference type="InterPro" id="IPR002577">
    <property type="entry name" value="HTH_HxlR"/>
</dbReference>
<name>A0A5E4SD13_9BURK</name>
<dbReference type="AlphaFoldDB" id="A0A5E4SD13"/>
<dbReference type="Gene3D" id="1.10.10.10">
    <property type="entry name" value="Winged helix-like DNA-binding domain superfamily/Winged helix DNA-binding domain"/>
    <property type="match status" value="1"/>
</dbReference>
<feature type="domain" description="HTH hxlR-type" evidence="5">
    <location>
        <begin position="11"/>
        <end position="108"/>
    </location>
</feature>
<dbReference type="EMBL" id="CABPRW010000001">
    <property type="protein sequence ID" value="VVD72414.1"/>
    <property type="molecule type" value="Genomic_DNA"/>
</dbReference>
<evidence type="ECO:0000256" key="1">
    <source>
        <dbReference type="ARBA" id="ARBA00023015"/>
    </source>
</evidence>
<dbReference type="SUPFAM" id="SSF46785">
    <property type="entry name" value="Winged helix' DNA-binding domain"/>
    <property type="match status" value="1"/>
</dbReference>
<feature type="region of interest" description="Disordered" evidence="4">
    <location>
        <begin position="164"/>
        <end position="190"/>
    </location>
</feature>